<protein>
    <submittedName>
        <fullName evidence="1">Uncharacterized protein</fullName>
    </submittedName>
</protein>
<evidence type="ECO:0000313" key="1">
    <source>
        <dbReference type="EMBL" id="KAK7818392.1"/>
    </source>
</evidence>
<name>A0AAW0IVT6_MYOGA</name>
<reference evidence="1 2" key="1">
    <citation type="journal article" date="2023" name="bioRxiv">
        <title>Conserved and derived expression patterns and positive selection on dental genes reveal complex evolutionary context of ever-growing rodent molars.</title>
        <authorList>
            <person name="Calamari Z.T."/>
            <person name="Song A."/>
            <person name="Cohen E."/>
            <person name="Akter M."/>
            <person name="Roy R.D."/>
            <person name="Hallikas O."/>
            <person name="Christensen M.M."/>
            <person name="Li P."/>
            <person name="Marangoni P."/>
            <person name="Jernvall J."/>
            <person name="Klein O.D."/>
        </authorList>
    </citation>
    <scope>NUCLEOTIDE SEQUENCE [LARGE SCALE GENOMIC DNA]</scope>
    <source>
        <strain evidence="1">V071</strain>
    </source>
</reference>
<accession>A0AAW0IVT6</accession>
<proteinExistence type="predicted"/>
<sequence>MLDTVRSLTKWLMKETRCRATTEDAQSASSKEPTAMEGDFSLTFLLSRHRLLLSLNGPFPLARWWLGMERMDGCKVQHSLGMPEAGGRAGPEVKRAEELSVPLISCSALVVPEFSLSNTVELALKV</sequence>
<dbReference type="AlphaFoldDB" id="A0AAW0IVT6"/>
<keyword evidence="2" id="KW-1185">Reference proteome</keyword>
<evidence type="ECO:0000313" key="2">
    <source>
        <dbReference type="Proteomes" id="UP001488838"/>
    </source>
</evidence>
<comment type="caution">
    <text evidence="1">The sequence shown here is derived from an EMBL/GenBank/DDBJ whole genome shotgun (WGS) entry which is preliminary data.</text>
</comment>
<dbReference type="Proteomes" id="UP001488838">
    <property type="component" value="Unassembled WGS sequence"/>
</dbReference>
<dbReference type="EMBL" id="JBBHLL010000088">
    <property type="protein sequence ID" value="KAK7818392.1"/>
    <property type="molecule type" value="Genomic_DNA"/>
</dbReference>
<gene>
    <name evidence="1" type="ORF">U0070_018708</name>
</gene>
<organism evidence="1 2">
    <name type="scientific">Myodes glareolus</name>
    <name type="common">Bank vole</name>
    <name type="synonym">Clethrionomys glareolus</name>
    <dbReference type="NCBI Taxonomy" id="447135"/>
    <lineage>
        <taxon>Eukaryota</taxon>
        <taxon>Metazoa</taxon>
        <taxon>Chordata</taxon>
        <taxon>Craniata</taxon>
        <taxon>Vertebrata</taxon>
        <taxon>Euteleostomi</taxon>
        <taxon>Mammalia</taxon>
        <taxon>Eutheria</taxon>
        <taxon>Euarchontoglires</taxon>
        <taxon>Glires</taxon>
        <taxon>Rodentia</taxon>
        <taxon>Myomorpha</taxon>
        <taxon>Muroidea</taxon>
        <taxon>Cricetidae</taxon>
        <taxon>Arvicolinae</taxon>
        <taxon>Myodes</taxon>
    </lineage>
</organism>